<dbReference type="Proteomes" id="UP001169027">
    <property type="component" value="Unassembled WGS sequence"/>
</dbReference>
<accession>A0ABT8SFN8</accession>
<proteinExistence type="predicted"/>
<protein>
    <submittedName>
        <fullName evidence="1">Uncharacterized protein</fullName>
    </submittedName>
</protein>
<sequence length="54" mass="5842">MPAPEVTLAENAEVLGLVKLLRLPSKGKHDLGDEYFGALLKPAGWRLLTAQISL</sequence>
<name>A0ABT8SFN8_9BURK</name>
<organism evidence="1 2">
    <name type="scientific">Variovorax ginsengisoli</name>
    <dbReference type="NCBI Taxonomy" id="363844"/>
    <lineage>
        <taxon>Bacteria</taxon>
        <taxon>Pseudomonadati</taxon>
        <taxon>Pseudomonadota</taxon>
        <taxon>Betaproteobacteria</taxon>
        <taxon>Burkholderiales</taxon>
        <taxon>Comamonadaceae</taxon>
        <taxon>Variovorax</taxon>
    </lineage>
</organism>
<reference evidence="1" key="1">
    <citation type="submission" date="2023-06" db="EMBL/GenBank/DDBJ databases">
        <authorList>
            <person name="Jiang Y."/>
            <person name="Liu Q."/>
        </authorList>
    </citation>
    <scope>NUCLEOTIDE SEQUENCE</scope>
    <source>
        <strain evidence="1">CGMCC 1.12090</strain>
    </source>
</reference>
<evidence type="ECO:0000313" key="1">
    <source>
        <dbReference type="EMBL" id="MDO1537154.1"/>
    </source>
</evidence>
<keyword evidence="2" id="KW-1185">Reference proteome</keyword>
<evidence type="ECO:0000313" key="2">
    <source>
        <dbReference type="Proteomes" id="UP001169027"/>
    </source>
</evidence>
<dbReference type="EMBL" id="JAUKVY010000036">
    <property type="protein sequence ID" value="MDO1537154.1"/>
    <property type="molecule type" value="Genomic_DNA"/>
</dbReference>
<gene>
    <name evidence="1" type="ORF">Q2T77_33300</name>
</gene>
<comment type="caution">
    <text evidence="1">The sequence shown here is derived from an EMBL/GenBank/DDBJ whole genome shotgun (WGS) entry which is preliminary data.</text>
</comment>